<dbReference type="EMBL" id="JAPYYP010000027">
    <property type="protein sequence ID" value="MDA5110169.1"/>
    <property type="molecule type" value="Genomic_DNA"/>
</dbReference>
<dbReference type="RefSeq" id="WP_162836710.1">
    <property type="nucleotide sequence ID" value="NZ_JAPYYP010000027.1"/>
</dbReference>
<gene>
    <name evidence="1" type="ORF">O3V59_17515</name>
</gene>
<comment type="caution">
    <text evidence="1">The sequence shown here is derived from an EMBL/GenBank/DDBJ whole genome shotgun (WGS) entry which is preliminary data.</text>
</comment>
<protein>
    <submittedName>
        <fullName evidence="1">Uncharacterized protein</fullName>
    </submittedName>
</protein>
<proteinExistence type="predicted"/>
<name>A0A9X3TTM7_9BACL</name>
<accession>A0A9X3TTM7</accession>
<organism evidence="1 2">
    <name type="scientific">Brevibacillus thermoruber</name>
    <dbReference type="NCBI Taxonomy" id="33942"/>
    <lineage>
        <taxon>Bacteria</taxon>
        <taxon>Bacillati</taxon>
        <taxon>Bacillota</taxon>
        <taxon>Bacilli</taxon>
        <taxon>Bacillales</taxon>
        <taxon>Paenibacillaceae</taxon>
        <taxon>Brevibacillus</taxon>
    </lineage>
</organism>
<sequence length="49" mass="5607">MKQNRLDELPIARLTEAQLQQLKQAEQQLNQQGSGVYLIAFEKQAPSPR</sequence>
<keyword evidence="2" id="KW-1185">Reference proteome</keyword>
<dbReference type="AlphaFoldDB" id="A0A9X3TTM7"/>
<reference evidence="1" key="1">
    <citation type="submission" date="2022-12" db="EMBL/GenBank/DDBJ databases">
        <title>Draft genome sequence of the thermophilic strain Brevibacillus thermoruber HT42, isolated from Los Humeros, Puebla, Mexico, with biotechnological potential.</title>
        <authorList>
            <person name="Lara Sanchez J."/>
            <person name="Solis Palacios R."/>
            <person name="Bustos Baena A.S."/>
            <person name="Ruz Baez A.E."/>
            <person name="Espinosa Luna G."/>
            <person name="Oliart Ros R.M."/>
        </authorList>
    </citation>
    <scope>NUCLEOTIDE SEQUENCE</scope>
    <source>
        <strain evidence="1">HT42</strain>
    </source>
</reference>
<dbReference type="Proteomes" id="UP001151071">
    <property type="component" value="Unassembled WGS sequence"/>
</dbReference>
<evidence type="ECO:0000313" key="2">
    <source>
        <dbReference type="Proteomes" id="UP001151071"/>
    </source>
</evidence>
<evidence type="ECO:0000313" key="1">
    <source>
        <dbReference type="EMBL" id="MDA5110169.1"/>
    </source>
</evidence>